<feature type="compositionally biased region" description="Acidic residues" evidence="1">
    <location>
        <begin position="38"/>
        <end position="47"/>
    </location>
</feature>
<keyword evidence="2" id="KW-0614">Plasmid</keyword>
<evidence type="ECO:0000256" key="1">
    <source>
        <dbReference type="SAM" id="MobiDB-lite"/>
    </source>
</evidence>
<reference evidence="2 3" key="1">
    <citation type="submission" date="2018-07" db="EMBL/GenBank/DDBJ databases">
        <title>Complete Genome and Methylome Analysis of Deinococcus wulumuqiensis NEB 479.</title>
        <authorList>
            <person name="Fomenkov A."/>
            <person name="Luyten Y."/>
            <person name="Vincze T."/>
            <person name="Anton B.P."/>
            <person name="Clark T."/>
            <person name="Roberts R.J."/>
            <person name="Morgan R.D."/>
        </authorList>
    </citation>
    <scope>NUCLEOTIDE SEQUENCE [LARGE SCALE GENOMIC DNA]</scope>
    <source>
        <strain evidence="2 3">NEB 479</strain>
        <plasmid evidence="3">Plasmid pdrdi</plasmid>
    </source>
</reference>
<dbReference type="EMBL" id="CP031163">
    <property type="protein sequence ID" value="AXH01003.1"/>
    <property type="molecule type" value="Genomic_DNA"/>
</dbReference>
<feature type="region of interest" description="Disordered" evidence="1">
    <location>
        <begin position="23"/>
        <end position="107"/>
    </location>
</feature>
<dbReference type="Proteomes" id="UP000253744">
    <property type="component" value="Plasmid pDrdI"/>
</dbReference>
<dbReference type="AlphaFoldDB" id="A0A345IMT0"/>
<gene>
    <name evidence="2" type="ORF">DVJ83_18060</name>
</gene>
<dbReference type="KEGG" id="dwu:DVJ83_18060"/>
<geneLocation type="plasmid" evidence="3">
    <name>pdrdi</name>
</geneLocation>
<feature type="compositionally biased region" description="Low complexity" evidence="1">
    <location>
        <begin position="58"/>
        <end position="71"/>
    </location>
</feature>
<evidence type="ECO:0000313" key="3">
    <source>
        <dbReference type="Proteomes" id="UP000253744"/>
    </source>
</evidence>
<name>A0A345IMT0_9DEIO</name>
<organism evidence="2 3">
    <name type="scientific">Deinococcus wulumuqiensis</name>
    <dbReference type="NCBI Taxonomy" id="980427"/>
    <lineage>
        <taxon>Bacteria</taxon>
        <taxon>Thermotogati</taxon>
        <taxon>Deinococcota</taxon>
        <taxon>Deinococci</taxon>
        <taxon>Deinococcales</taxon>
        <taxon>Deinococcaceae</taxon>
        <taxon>Deinococcus</taxon>
    </lineage>
</organism>
<protein>
    <submittedName>
        <fullName evidence="2">Uncharacterized protein</fullName>
    </submittedName>
</protein>
<accession>A0A345IMT0</accession>
<proteinExistence type="predicted"/>
<evidence type="ECO:0000313" key="2">
    <source>
        <dbReference type="EMBL" id="AXH01003.1"/>
    </source>
</evidence>
<sequence length="118" mass="12064">MGGGRLKFESAASCFRVDALGEGENFEVGESGGGVEDGPSDGEEFVGVEDGAGEHAGEGAVTFGIGTQEGEQVVEREGGAQQQGTMSGVGNQGECHDGEVAPAVRGPGLRVRRRVARW</sequence>